<dbReference type="InterPro" id="IPR035995">
    <property type="entry name" value="Bowman-Birk_prot_inh"/>
</dbReference>
<feature type="signal peptide" evidence="7">
    <location>
        <begin position="1"/>
        <end position="27"/>
    </location>
</feature>
<dbReference type="PANTHER" id="PTHR33479">
    <property type="entry name" value="BOWMAN-BIRK TYPE BRAN TRYPSIN INHIBITOR"/>
    <property type="match status" value="1"/>
</dbReference>
<dbReference type="InterPro" id="IPR000877">
    <property type="entry name" value="Prot_inh_BBI"/>
</dbReference>
<evidence type="ECO:0000256" key="4">
    <source>
        <dbReference type="ARBA" id="ARBA00023157"/>
    </source>
</evidence>
<keyword evidence="10" id="KW-1185">Reference proteome</keyword>
<reference evidence="9 10" key="1">
    <citation type="submission" date="2018-09" db="EMBL/GenBank/DDBJ databases">
        <title>A high-quality reference genome of wild soybean provides a powerful tool to mine soybean genomes.</title>
        <authorList>
            <person name="Xie M."/>
            <person name="Chung C.Y.L."/>
            <person name="Li M.-W."/>
            <person name="Wong F.-L."/>
            <person name="Chan T.-F."/>
            <person name="Lam H.-M."/>
        </authorList>
    </citation>
    <scope>NUCLEOTIDE SEQUENCE [LARGE SCALE GENOMIC DNA]</scope>
    <source>
        <strain evidence="10">cv. W05</strain>
        <tissue evidence="9">Hypocotyl of etiolated seedlings</tissue>
    </source>
</reference>
<dbReference type="GO" id="GO:0005576">
    <property type="term" value="C:extracellular region"/>
    <property type="evidence" value="ECO:0007669"/>
    <property type="project" value="InterPro"/>
</dbReference>
<sequence>MELSMKVLVKVASLLFLLGFTATVVDARFDPSSFITQFLPNAEANNYYVKSTTKACCNSCPCTKSIPPQCRCSDIGETCHSACKTCICTRSIPPQCHCSDITNFCYEPWFAATNVDDRFDLASSCLMITEGSLQLLWMLLASTQVPSSLGYSPTMLGQAATQLVELVAVYGATLPSVTALTIP</sequence>
<evidence type="ECO:0000256" key="3">
    <source>
        <dbReference type="ARBA" id="ARBA00022900"/>
    </source>
</evidence>
<organism evidence="9 10">
    <name type="scientific">Glycine soja</name>
    <name type="common">Wild soybean</name>
    <dbReference type="NCBI Taxonomy" id="3848"/>
    <lineage>
        <taxon>Eukaryota</taxon>
        <taxon>Viridiplantae</taxon>
        <taxon>Streptophyta</taxon>
        <taxon>Embryophyta</taxon>
        <taxon>Tracheophyta</taxon>
        <taxon>Spermatophyta</taxon>
        <taxon>Magnoliopsida</taxon>
        <taxon>eudicotyledons</taxon>
        <taxon>Gunneridae</taxon>
        <taxon>Pentapetalae</taxon>
        <taxon>rosids</taxon>
        <taxon>fabids</taxon>
        <taxon>Fabales</taxon>
        <taxon>Fabaceae</taxon>
        <taxon>Papilionoideae</taxon>
        <taxon>50 kb inversion clade</taxon>
        <taxon>NPAAA clade</taxon>
        <taxon>indigoferoid/millettioid clade</taxon>
        <taxon>Phaseoleae</taxon>
        <taxon>Glycine</taxon>
        <taxon>Glycine subgen. Soja</taxon>
    </lineage>
</organism>
<comment type="similarity">
    <text evidence="1 6">Belongs to the Bowman-Birk serine protease inhibitor family.</text>
</comment>
<dbReference type="PROSITE" id="PS00281">
    <property type="entry name" value="BOWMAN_BIRK"/>
    <property type="match status" value="1"/>
</dbReference>
<proteinExistence type="inferred from homology"/>
<dbReference type="FunFam" id="2.10.69.10:FF:000001">
    <property type="entry name" value="Bowman-Birk type proteinase inhibitor"/>
    <property type="match status" value="1"/>
</dbReference>
<evidence type="ECO:0000256" key="1">
    <source>
        <dbReference type="ARBA" id="ARBA00008506"/>
    </source>
</evidence>
<dbReference type="PANTHER" id="PTHR33479:SF18">
    <property type="entry name" value="INHIBITOR, PUTATIVE-RELATED"/>
    <property type="match status" value="1"/>
</dbReference>
<evidence type="ECO:0000313" key="9">
    <source>
        <dbReference type="EMBL" id="RZB53523.1"/>
    </source>
</evidence>
<evidence type="ECO:0000259" key="8">
    <source>
        <dbReference type="PROSITE" id="PS00281"/>
    </source>
</evidence>
<dbReference type="GO" id="GO:0004867">
    <property type="term" value="F:serine-type endopeptidase inhibitor activity"/>
    <property type="evidence" value="ECO:0007669"/>
    <property type="project" value="UniProtKB-KW"/>
</dbReference>
<evidence type="ECO:0000256" key="2">
    <source>
        <dbReference type="ARBA" id="ARBA00022690"/>
    </source>
</evidence>
<evidence type="ECO:0000313" key="10">
    <source>
        <dbReference type="Proteomes" id="UP000289340"/>
    </source>
</evidence>
<dbReference type="EMBL" id="QZWG01000018">
    <property type="protein sequence ID" value="RZB53523.1"/>
    <property type="molecule type" value="Genomic_DNA"/>
</dbReference>
<keyword evidence="4" id="KW-1015">Disulfide bond</keyword>
<dbReference type="AlphaFoldDB" id="A0A445FXM4"/>
<dbReference type="Pfam" id="PF00228">
    <property type="entry name" value="Bowman-Birk_leg"/>
    <property type="match status" value="2"/>
</dbReference>
<keyword evidence="7" id="KW-0732">Signal</keyword>
<name>A0A445FXM4_GLYSO</name>
<evidence type="ECO:0000256" key="6">
    <source>
        <dbReference type="RuleBase" id="RU003856"/>
    </source>
</evidence>
<accession>A0A445FXM4</accession>
<keyword evidence="3 6" id="KW-0722">Serine protease inhibitor</keyword>
<feature type="chain" id="PRO_5018987217" evidence="7">
    <location>
        <begin position="28"/>
        <end position="183"/>
    </location>
</feature>
<dbReference type="Gene3D" id="2.10.69.10">
    <property type="entry name" value="Cysteine Protease (Bromelain) Inhibitor, subunit H"/>
    <property type="match status" value="1"/>
</dbReference>
<dbReference type="SUPFAM" id="SSF57247">
    <property type="entry name" value="Bowman-Birk inhibitor, BBI"/>
    <property type="match status" value="1"/>
</dbReference>
<dbReference type="CDD" id="cd00023">
    <property type="entry name" value="BBI"/>
    <property type="match status" value="1"/>
</dbReference>
<protein>
    <submittedName>
        <fullName evidence="9">Seed trypsin/chymotrypsin inhibitor TI5-72</fullName>
    </submittedName>
</protein>
<evidence type="ECO:0000256" key="5">
    <source>
        <dbReference type="PIRSR" id="PIRSR600877-50"/>
    </source>
</evidence>
<feature type="site" description="Reactive bond for trypsin" evidence="5">
    <location>
        <begin position="90"/>
        <end position="91"/>
    </location>
</feature>
<evidence type="ECO:0000256" key="7">
    <source>
        <dbReference type="SAM" id="SignalP"/>
    </source>
</evidence>
<comment type="caution">
    <text evidence="9">The sequence shown here is derived from an EMBL/GenBank/DDBJ whole genome shotgun (WGS) entry which is preliminary data.</text>
</comment>
<feature type="site" description="Reactive bond for trypsin" evidence="5">
    <location>
        <begin position="64"/>
        <end position="65"/>
    </location>
</feature>
<dbReference type="SMART" id="SM00269">
    <property type="entry name" value="BowB"/>
    <property type="match status" value="1"/>
</dbReference>
<dbReference type="Proteomes" id="UP000289340">
    <property type="component" value="Chromosome 18"/>
</dbReference>
<keyword evidence="2 6" id="KW-0646">Protease inhibitor</keyword>
<gene>
    <name evidence="9" type="ORF">D0Y65_049456</name>
</gene>
<feature type="domain" description="Bowman-Birk serine protease inhibitors family" evidence="8">
    <location>
        <begin position="72"/>
        <end position="86"/>
    </location>
</feature>